<dbReference type="InterPro" id="IPR037171">
    <property type="entry name" value="NagB/RpiA_transferase-like"/>
</dbReference>
<dbReference type="Gene3D" id="1.10.1060.10">
    <property type="entry name" value="Alpha-helical ferredoxin"/>
    <property type="match status" value="1"/>
</dbReference>
<dbReference type="InterPro" id="IPR003741">
    <property type="entry name" value="LUD_dom"/>
</dbReference>
<protein>
    <submittedName>
        <fullName evidence="10">Iron-sulfur cluster-binding protein</fullName>
    </submittedName>
</protein>
<dbReference type="GO" id="GO:0046872">
    <property type="term" value="F:metal ion binding"/>
    <property type="evidence" value="ECO:0007669"/>
    <property type="project" value="UniProtKB-KW"/>
</dbReference>
<keyword evidence="4" id="KW-0677">Repeat</keyword>
<dbReference type="EMBL" id="QDDL01000005">
    <property type="protein sequence ID" value="PVZ68370.1"/>
    <property type="molecule type" value="Genomic_DNA"/>
</dbReference>
<evidence type="ECO:0000313" key="10">
    <source>
        <dbReference type="EMBL" id="PVZ68370.1"/>
    </source>
</evidence>
<keyword evidence="5" id="KW-0249">Electron transport</keyword>
<dbReference type="RefSeq" id="WP_116687696.1">
    <property type="nucleotide sequence ID" value="NZ_CAWNYD010000005.1"/>
</dbReference>
<evidence type="ECO:0000256" key="1">
    <source>
        <dbReference type="ARBA" id="ARBA00022448"/>
    </source>
</evidence>
<dbReference type="PROSITE" id="PS00198">
    <property type="entry name" value="4FE4S_FER_1"/>
    <property type="match status" value="1"/>
</dbReference>
<keyword evidence="3" id="KW-0479">Metal-binding</keyword>
<dbReference type="SUPFAM" id="SSF100950">
    <property type="entry name" value="NagB/RpiA/CoA transferase-like"/>
    <property type="match status" value="1"/>
</dbReference>
<dbReference type="InterPro" id="IPR017896">
    <property type="entry name" value="4Fe4S_Fe-S-bd"/>
</dbReference>
<dbReference type="PROSITE" id="PS51379">
    <property type="entry name" value="4FE4S_FER_2"/>
    <property type="match status" value="1"/>
</dbReference>
<accession>A0A2V1H1C0</accession>
<dbReference type="GO" id="GO:0051539">
    <property type="term" value="F:4 iron, 4 sulfur cluster binding"/>
    <property type="evidence" value="ECO:0007669"/>
    <property type="project" value="UniProtKB-KW"/>
</dbReference>
<feature type="compositionally biased region" description="Polar residues" evidence="8">
    <location>
        <begin position="1"/>
        <end position="15"/>
    </location>
</feature>
<evidence type="ECO:0000259" key="9">
    <source>
        <dbReference type="PROSITE" id="PS51379"/>
    </source>
</evidence>
<dbReference type="PANTHER" id="PTHR47153">
    <property type="entry name" value="LACTATE UTILIZATION PROTEIN B"/>
    <property type="match status" value="1"/>
</dbReference>
<dbReference type="PANTHER" id="PTHR47153:SF2">
    <property type="entry name" value="LACTATE UTILIZATION PROTEIN B"/>
    <property type="match status" value="1"/>
</dbReference>
<dbReference type="InterPro" id="IPR024185">
    <property type="entry name" value="FTHF_cligase-like_sf"/>
</dbReference>
<dbReference type="InterPro" id="IPR024569">
    <property type="entry name" value="LutB_C"/>
</dbReference>
<evidence type="ECO:0000256" key="7">
    <source>
        <dbReference type="ARBA" id="ARBA00023014"/>
    </source>
</evidence>
<dbReference type="InterPro" id="IPR017900">
    <property type="entry name" value="4Fe4S_Fe_S_CS"/>
</dbReference>
<keyword evidence="2" id="KW-0004">4Fe-4S</keyword>
<dbReference type="Pfam" id="PF13183">
    <property type="entry name" value="Fer4_8"/>
    <property type="match status" value="1"/>
</dbReference>
<evidence type="ECO:0000256" key="8">
    <source>
        <dbReference type="SAM" id="MobiDB-lite"/>
    </source>
</evidence>
<evidence type="ECO:0000313" key="11">
    <source>
        <dbReference type="Proteomes" id="UP000244906"/>
    </source>
</evidence>
<dbReference type="Pfam" id="PF11870">
    <property type="entry name" value="LutB_C"/>
    <property type="match status" value="1"/>
</dbReference>
<evidence type="ECO:0000256" key="6">
    <source>
        <dbReference type="ARBA" id="ARBA00023004"/>
    </source>
</evidence>
<dbReference type="Proteomes" id="UP000244906">
    <property type="component" value="Unassembled WGS sequence"/>
</dbReference>
<evidence type="ECO:0000256" key="5">
    <source>
        <dbReference type="ARBA" id="ARBA00022982"/>
    </source>
</evidence>
<organism evidence="10 11">
    <name type="scientific">Pelagibaculum spongiae</name>
    <dbReference type="NCBI Taxonomy" id="2080658"/>
    <lineage>
        <taxon>Bacteria</taxon>
        <taxon>Pseudomonadati</taxon>
        <taxon>Pseudomonadota</taxon>
        <taxon>Gammaproteobacteria</taxon>
        <taxon>Oceanospirillales</taxon>
        <taxon>Pelagibaculum</taxon>
    </lineage>
</organism>
<sequence>MSNSQKYTPNTSATSHIPVRQNDFNHQAHDALNDGQLRTNFRRAMDGLIAKRTAQFPDSDDLEARRLHAEAIRQRCLNKLPQLLEQLESNLKANGIKVHWAETAEQACEIIYGISECHQAKSMIKGKSMVSEEIELNHFMAERGIDCLESDMGEYIVQLAEEKPSHIIMPAIHKNAVEVAKLFEDKIPDHSYTEDIDELIQTGRRELRKAFFNADIGLSGVNFMVAETGTLCLVENEGNGRMSTHVPPVHVAVTGIEKVVEFLSDVPPLYHLLTRSATGQPITTYFNMISGPRGENEKDGPKEVHLVLLDNGRSQAYADAQMRKTLQCIRCGACMNHCPVYSRIGGHAYKTVYPGPIGKIISPHMMGLEQTKDLPSASTLCGACGDVCPVKIPIPSLLQRLRIELKRVVSSNDPQQVNMKGAGAGYNAIEARVWKIFSWIYSSRYRYKMLSWMASRFGKLLPNIGPVAVWSKVRSKPVPANKTLHQLMEQRSRQASGQSNGSDK</sequence>
<name>A0A2V1H1C0_9GAMM</name>
<feature type="region of interest" description="Disordered" evidence="8">
    <location>
        <begin position="1"/>
        <end position="21"/>
    </location>
</feature>
<dbReference type="AlphaFoldDB" id="A0A2V1H1C0"/>
<dbReference type="InterPro" id="IPR009051">
    <property type="entry name" value="Helical_ferredxn"/>
</dbReference>
<feature type="domain" description="4Fe-4S ferredoxin-type" evidence="9">
    <location>
        <begin position="318"/>
        <end position="349"/>
    </location>
</feature>
<evidence type="ECO:0000256" key="3">
    <source>
        <dbReference type="ARBA" id="ARBA00022723"/>
    </source>
</evidence>
<dbReference type="Gene3D" id="3.40.50.10420">
    <property type="entry name" value="NagB/RpiA/CoA transferase-like"/>
    <property type="match status" value="1"/>
</dbReference>
<dbReference type="InterPro" id="IPR004452">
    <property type="entry name" value="LutB/LldF"/>
</dbReference>
<evidence type="ECO:0000256" key="4">
    <source>
        <dbReference type="ARBA" id="ARBA00022737"/>
    </source>
</evidence>
<evidence type="ECO:0000256" key="2">
    <source>
        <dbReference type="ARBA" id="ARBA00022485"/>
    </source>
</evidence>
<keyword evidence="1" id="KW-0813">Transport</keyword>
<dbReference type="NCBIfam" id="TIGR00273">
    <property type="entry name" value="LutB/LldF family L-lactate oxidation iron-sulfur protein"/>
    <property type="match status" value="1"/>
</dbReference>
<dbReference type="GO" id="GO:0006089">
    <property type="term" value="P:lactate metabolic process"/>
    <property type="evidence" value="ECO:0007669"/>
    <property type="project" value="InterPro"/>
</dbReference>
<keyword evidence="11" id="KW-1185">Reference proteome</keyword>
<dbReference type="Pfam" id="PF02589">
    <property type="entry name" value="LUD_dom"/>
    <property type="match status" value="1"/>
</dbReference>
<gene>
    <name evidence="10" type="ORF">DC094_13905</name>
</gene>
<comment type="caution">
    <text evidence="10">The sequence shown here is derived from an EMBL/GenBank/DDBJ whole genome shotgun (WGS) entry which is preliminary data.</text>
</comment>
<keyword evidence="7" id="KW-0411">Iron-sulfur</keyword>
<keyword evidence="6" id="KW-0408">Iron</keyword>
<dbReference type="SUPFAM" id="SSF54862">
    <property type="entry name" value="4Fe-4S ferredoxins"/>
    <property type="match status" value="1"/>
</dbReference>
<reference evidence="10 11" key="1">
    <citation type="submission" date="2018-04" db="EMBL/GenBank/DDBJ databases">
        <title>Thalassorhabdus spongiae gen. nov., sp. nov., isolated from a marine sponge in South-West Iceland.</title>
        <authorList>
            <person name="Knobloch S."/>
            <person name="Daussin A."/>
            <person name="Johannsson R."/>
            <person name="Marteinsson V.T."/>
        </authorList>
    </citation>
    <scope>NUCLEOTIDE SEQUENCE [LARGE SCALE GENOMIC DNA]</scope>
    <source>
        <strain evidence="10 11">Hp12</strain>
    </source>
</reference>
<proteinExistence type="predicted"/>
<dbReference type="OrthoDB" id="5289041at2"/>